<dbReference type="PROSITE" id="PS50006">
    <property type="entry name" value="FHA_DOMAIN"/>
    <property type="match status" value="1"/>
</dbReference>
<protein>
    <recommendedName>
        <fullName evidence="2">FHA domain-containing protein</fullName>
    </recommendedName>
</protein>
<feature type="compositionally biased region" description="Basic and acidic residues" evidence="1">
    <location>
        <begin position="201"/>
        <end position="212"/>
    </location>
</feature>
<feature type="region of interest" description="Disordered" evidence="1">
    <location>
        <begin position="167"/>
        <end position="212"/>
    </location>
</feature>
<evidence type="ECO:0000313" key="4">
    <source>
        <dbReference type="Proteomes" id="UP001276659"/>
    </source>
</evidence>
<evidence type="ECO:0000313" key="3">
    <source>
        <dbReference type="EMBL" id="KAK3176672.1"/>
    </source>
</evidence>
<feature type="compositionally biased region" description="Basic and acidic residues" evidence="1">
    <location>
        <begin position="167"/>
        <end position="177"/>
    </location>
</feature>
<dbReference type="AlphaFoldDB" id="A0AAD9ZE83"/>
<keyword evidence="4" id="KW-1185">Reference proteome</keyword>
<dbReference type="EMBL" id="JASNWA010000004">
    <property type="protein sequence ID" value="KAK3176672.1"/>
    <property type="molecule type" value="Genomic_DNA"/>
</dbReference>
<dbReference type="InterPro" id="IPR000253">
    <property type="entry name" value="FHA_dom"/>
</dbReference>
<evidence type="ECO:0000256" key="1">
    <source>
        <dbReference type="SAM" id="MobiDB-lite"/>
    </source>
</evidence>
<gene>
    <name evidence="3" type="ORF">OEA41_007997</name>
</gene>
<accession>A0AAD9ZE83</accession>
<organism evidence="3 4">
    <name type="scientific">Lepraria neglecta</name>
    <dbReference type="NCBI Taxonomy" id="209136"/>
    <lineage>
        <taxon>Eukaryota</taxon>
        <taxon>Fungi</taxon>
        <taxon>Dikarya</taxon>
        <taxon>Ascomycota</taxon>
        <taxon>Pezizomycotina</taxon>
        <taxon>Lecanoromycetes</taxon>
        <taxon>OSLEUM clade</taxon>
        <taxon>Lecanoromycetidae</taxon>
        <taxon>Lecanorales</taxon>
        <taxon>Lecanorineae</taxon>
        <taxon>Stereocaulaceae</taxon>
        <taxon>Lepraria</taxon>
    </lineage>
</organism>
<feature type="domain" description="FHA" evidence="2">
    <location>
        <begin position="1"/>
        <end position="30"/>
    </location>
</feature>
<evidence type="ECO:0000259" key="2">
    <source>
        <dbReference type="PROSITE" id="PS50006"/>
    </source>
</evidence>
<reference evidence="3" key="1">
    <citation type="submission" date="2022-11" db="EMBL/GenBank/DDBJ databases">
        <title>Chromosomal genome sequence assembly and mating type (MAT) locus characterization of the leprose asexual lichenized fungus Lepraria neglecta (Nyl.) Erichsen.</title>
        <authorList>
            <person name="Allen J.L."/>
            <person name="Pfeffer B."/>
        </authorList>
    </citation>
    <scope>NUCLEOTIDE SEQUENCE</scope>
    <source>
        <strain evidence="3">Allen 5258</strain>
    </source>
</reference>
<proteinExistence type="predicted"/>
<dbReference type="Proteomes" id="UP001276659">
    <property type="component" value="Unassembled WGS sequence"/>
</dbReference>
<name>A0AAD9ZE83_9LECA</name>
<comment type="caution">
    <text evidence="3">The sequence shown here is derived from an EMBL/GenBank/DDBJ whole genome shotgun (WGS) entry which is preliminary data.</text>
</comment>
<sequence length="212" mass="24123">MHFRLVFGLDFNWTIIDESESGTWVNGVNLVSPSVQQRHFEQGNQPKSRIASKDLRLGSPNEIQVCKSALWFNLHILGDPKENFDDKALHCRPLPKPLPPPAILLKPQALHRLKIFTELRNPTKDRQAISGAWDKIKNRPQTSGTCQVAHICLADLTRRARVYEAKKRGRERFDRDKMRKNKATKKSKDGKTGAKEVGVGIEKEKENRVPSA</sequence>